<evidence type="ECO:0000256" key="3">
    <source>
        <dbReference type="ARBA" id="ARBA00022485"/>
    </source>
</evidence>
<keyword evidence="4" id="KW-0479">Metal-binding</keyword>
<evidence type="ECO:0000256" key="4">
    <source>
        <dbReference type="ARBA" id="ARBA00022723"/>
    </source>
</evidence>
<keyword evidence="6" id="KW-0378">Hydrolase</keyword>
<evidence type="ECO:0000256" key="6">
    <source>
        <dbReference type="ARBA" id="ARBA00022801"/>
    </source>
</evidence>
<dbReference type="InterPro" id="IPR036895">
    <property type="entry name" value="Uracil-DNA_glycosylase-like_sf"/>
</dbReference>
<evidence type="ECO:0000313" key="11">
    <source>
        <dbReference type="EMBL" id="MBJ3786945.1"/>
    </source>
</evidence>
<dbReference type="GO" id="GO:0006281">
    <property type="term" value="P:DNA repair"/>
    <property type="evidence" value="ECO:0007669"/>
    <property type="project" value="UniProtKB-KW"/>
</dbReference>
<dbReference type="SMART" id="SM00987">
    <property type="entry name" value="UreE_C"/>
    <property type="match status" value="1"/>
</dbReference>
<accession>A0A934MN76</accession>
<dbReference type="EMBL" id="JAEKMH010000006">
    <property type="protein sequence ID" value="MBJ3786945.1"/>
    <property type="molecule type" value="Genomic_DNA"/>
</dbReference>
<evidence type="ECO:0000256" key="8">
    <source>
        <dbReference type="ARBA" id="ARBA00023014"/>
    </source>
</evidence>
<keyword evidence="8" id="KW-0411">Iron-sulfur</keyword>
<evidence type="ECO:0000256" key="5">
    <source>
        <dbReference type="ARBA" id="ARBA00022763"/>
    </source>
</evidence>
<dbReference type="PANTHER" id="PTHR33693:SF9">
    <property type="entry name" value="TYPE-4 URACIL-DNA GLYCOSYLASE"/>
    <property type="match status" value="1"/>
</dbReference>
<dbReference type="Proteomes" id="UP000602124">
    <property type="component" value="Unassembled WGS sequence"/>
</dbReference>
<proteinExistence type="inferred from homology"/>
<keyword evidence="12" id="KW-1185">Reference proteome</keyword>
<evidence type="ECO:0000259" key="10">
    <source>
        <dbReference type="SMART" id="SM00986"/>
    </source>
</evidence>
<evidence type="ECO:0000313" key="12">
    <source>
        <dbReference type="Proteomes" id="UP000602124"/>
    </source>
</evidence>
<dbReference type="SMART" id="SM00986">
    <property type="entry name" value="UDG"/>
    <property type="match status" value="1"/>
</dbReference>
<dbReference type="CDD" id="cd10030">
    <property type="entry name" value="UDG-F4_TTUDGA_SPO1dp_like"/>
    <property type="match status" value="1"/>
</dbReference>
<dbReference type="Pfam" id="PF03167">
    <property type="entry name" value="UDG"/>
    <property type="match status" value="1"/>
</dbReference>
<keyword evidence="7" id="KW-0408">Iron</keyword>
<dbReference type="NCBIfam" id="TIGR00758">
    <property type="entry name" value="UDG_fam4"/>
    <property type="match status" value="1"/>
</dbReference>
<keyword evidence="5" id="KW-0227">DNA damage</keyword>
<dbReference type="AlphaFoldDB" id="A0A934MN76"/>
<dbReference type="InterPro" id="IPR005273">
    <property type="entry name" value="Ura-DNA_glyco_family4"/>
</dbReference>
<evidence type="ECO:0000256" key="1">
    <source>
        <dbReference type="ARBA" id="ARBA00006521"/>
    </source>
</evidence>
<reference evidence="11" key="1">
    <citation type="submission" date="2020-12" db="EMBL/GenBank/DDBJ databases">
        <title>Devosia sp. MSA67 isolated from Mo River.</title>
        <authorList>
            <person name="Ma F."/>
            <person name="Zi Z."/>
        </authorList>
    </citation>
    <scope>NUCLEOTIDE SEQUENCE</scope>
    <source>
        <strain evidence="11">MSA67</strain>
    </source>
</reference>
<feature type="domain" description="Uracil-DNA glycosylase-like" evidence="10">
    <location>
        <begin position="309"/>
        <end position="472"/>
    </location>
</feature>
<dbReference type="GO" id="GO:0051539">
    <property type="term" value="F:4 iron, 4 sulfur cluster binding"/>
    <property type="evidence" value="ECO:0007669"/>
    <property type="project" value="UniProtKB-KW"/>
</dbReference>
<keyword evidence="9" id="KW-0234">DNA repair</keyword>
<dbReference type="InterPro" id="IPR025404">
    <property type="entry name" value="DUF4130"/>
</dbReference>
<keyword evidence="3" id="KW-0004">4Fe-4S</keyword>
<comment type="similarity">
    <text evidence="1">Belongs to the uracil-DNA glycosylase (UDG) superfamily. Type 4 (UDGa) family.</text>
</comment>
<organism evidence="11 12">
    <name type="scientific">Devosia sediminis</name>
    <dbReference type="NCBI Taxonomy" id="2798801"/>
    <lineage>
        <taxon>Bacteria</taxon>
        <taxon>Pseudomonadati</taxon>
        <taxon>Pseudomonadota</taxon>
        <taxon>Alphaproteobacteria</taxon>
        <taxon>Hyphomicrobiales</taxon>
        <taxon>Devosiaceae</taxon>
        <taxon>Devosia</taxon>
    </lineage>
</organism>
<dbReference type="InterPro" id="IPR051536">
    <property type="entry name" value="UDG_Type-4/5"/>
</dbReference>
<evidence type="ECO:0000256" key="2">
    <source>
        <dbReference type="ARBA" id="ARBA00019403"/>
    </source>
</evidence>
<dbReference type="InterPro" id="IPR023875">
    <property type="entry name" value="DNA_repair_put"/>
</dbReference>
<dbReference type="Pfam" id="PF13566">
    <property type="entry name" value="DUF4130"/>
    <property type="match status" value="1"/>
</dbReference>
<protein>
    <recommendedName>
        <fullName evidence="2">Type-4 uracil-DNA glycosylase</fullName>
    </recommendedName>
</protein>
<comment type="caution">
    <text evidence="11">The sequence shown here is derived from an EMBL/GenBank/DDBJ whole genome shotgun (WGS) entry which is preliminary data.</text>
</comment>
<sequence length="489" mass="54992">MLAVRLEKPNNLDEWRGKARRLLVAGMPPSQVVWRTGAEENGLFEAGDDMLPSADGPVGSVPRQFMEVATSVIQHSNPDRFAILYRVLWRLQSDPHLFANAGDRDNSLLANMASAVRRDAHKLKAFVRFRSVPRDDGEAFLAWFEPDHYVLEATAPFFVRRFDGMRWGIVTPYASAWWDMENLRFGPGGAKSDVPAADAVEDDWKTYYASIFNPARLKVAMMKSEMPVKYWRNLPEAELIGPLIRNAKAMEQEMIERTATQPPARHLRQQARQPEIEQKHELTSLAAAREAVQDCRRCPLYEQATQAVFGEGPAQAEVMFVGEQPGDQEDLAGKPFIGPAGQVLDEAIEKVGIDRRRVYVTNAVKHFKFEPRGKRRIHQRPDMGEVQACRFWLNLELQFVQPRLVVALGATAAQSLLGKSSVTISKLRGQPMEMEDGAVLLVTNHPSYLLRIPDAEGRQRERAKFEADLALARDLLADLEKSGARRGSA</sequence>
<gene>
    <name evidence="11" type="ORF">JEQ47_19640</name>
</gene>
<dbReference type="GO" id="GO:0046872">
    <property type="term" value="F:metal ion binding"/>
    <property type="evidence" value="ECO:0007669"/>
    <property type="project" value="UniProtKB-KW"/>
</dbReference>
<dbReference type="Gene3D" id="3.40.470.10">
    <property type="entry name" value="Uracil-DNA glycosylase-like domain"/>
    <property type="match status" value="1"/>
</dbReference>
<dbReference type="GO" id="GO:0097506">
    <property type="term" value="F:deaminated base DNA N-glycosylase activity"/>
    <property type="evidence" value="ECO:0007669"/>
    <property type="project" value="UniProtKB-ARBA"/>
</dbReference>
<dbReference type="InterPro" id="IPR005122">
    <property type="entry name" value="Uracil-DNA_glycosylase-like"/>
</dbReference>
<dbReference type="NCBIfam" id="TIGR03915">
    <property type="entry name" value="SAM_7_link_chp"/>
    <property type="match status" value="1"/>
</dbReference>
<name>A0A934MN76_9HYPH</name>
<dbReference type="RefSeq" id="WP_198878142.1">
    <property type="nucleotide sequence ID" value="NZ_JAEKMH010000006.1"/>
</dbReference>
<evidence type="ECO:0000256" key="9">
    <source>
        <dbReference type="ARBA" id="ARBA00023204"/>
    </source>
</evidence>
<dbReference type="NCBIfam" id="TIGR03914">
    <property type="entry name" value="UDG_fam_dom"/>
    <property type="match status" value="1"/>
</dbReference>
<dbReference type="SUPFAM" id="SSF52141">
    <property type="entry name" value="Uracil-DNA glycosylase-like"/>
    <property type="match status" value="1"/>
</dbReference>
<dbReference type="PANTHER" id="PTHR33693">
    <property type="entry name" value="TYPE-5 URACIL-DNA GLYCOSYLASE"/>
    <property type="match status" value="1"/>
</dbReference>
<evidence type="ECO:0000256" key="7">
    <source>
        <dbReference type="ARBA" id="ARBA00023004"/>
    </source>
</evidence>